<proteinExistence type="predicted"/>
<name>A0AAP0M365_9ROSI</name>
<dbReference type="PANTHER" id="PTHR33566">
    <property type="entry name" value="EN/SPM-LIKE TRANSPOSON-RELATED"/>
    <property type="match status" value="1"/>
</dbReference>
<dbReference type="InterPro" id="IPR018253">
    <property type="entry name" value="DnaJ_domain_CS"/>
</dbReference>
<feature type="domain" description="J" evidence="2">
    <location>
        <begin position="512"/>
        <end position="582"/>
    </location>
</feature>
<feature type="coiled-coil region" evidence="1">
    <location>
        <begin position="406"/>
        <end position="447"/>
    </location>
</feature>
<dbReference type="EMBL" id="JBCGBO010000006">
    <property type="protein sequence ID" value="KAK9193762.1"/>
    <property type="molecule type" value="Genomic_DNA"/>
</dbReference>
<evidence type="ECO:0000313" key="4">
    <source>
        <dbReference type="Proteomes" id="UP001428341"/>
    </source>
</evidence>
<dbReference type="Pfam" id="PF00226">
    <property type="entry name" value="DnaJ"/>
    <property type="match status" value="1"/>
</dbReference>
<dbReference type="Gene3D" id="1.10.287.110">
    <property type="entry name" value="DnaJ domain"/>
    <property type="match status" value="1"/>
</dbReference>
<dbReference type="SMART" id="SM00271">
    <property type="entry name" value="DnaJ"/>
    <property type="match status" value="1"/>
</dbReference>
<protein>
    <recommendedName>
        <fullName evidence="2">J domain-containing protein</fullName>
    </recommendedName>
</protein>
<dbReference type="InterPro" id="IPR001623">
    <property type="entry name" value="DnaJ_domain"/>
</dbReference>
<evidence type="ECO:0000259" key="2">
    <source>
        <dbReference type="PROSITE" id="PS50076"/>
    </source>
</evidence>
<keyword evidence="1" id="KW-0175">Coiled coil</keyword>
<evidence type="ECO:0000313" key="3">
    <source>
        <dbReference type="EMBL" id="KAK9193762.1"/>
    </source>
</evidence>
<accession>A0AAP0M365</accession>
<dbReference type="PRINTS" id="PR00625">
    <property type="entry name" value="JDOMAIN"/>
</dbReference>
<dbReference type="PANTHER" id="PTHR33566:SF6">
    <property type="entry name" value="PROTEIN DEFECTIVE IN MERISTEM SILENCING 3"/>
    <property type="match status" value="1"/>
</dbReference>
<sequence>MTDYEWKLGLGSEPLALERHKFDSGVNQALSSLQGLTQLTTTDSAAGRERPWSPPCRLEAAVVSPLSAQTNAILVDDSSASMQVDQTENSVVARDGMQNGGTELVIYNSKRLQDDLQMIGLKIKQHEDHIKLLKSQSLKLGDSILDLQVNLGKYHSAKVDHEDHSNHQDEEETTGQILQHEKSAAGVLCQLKTRHCTQASHLTFTKDVLGIVASLGQLEDENLSSLLSEYLGVDTMLAIVCKTFECVKALETYDKEGHIIKSSGLHGLGASIGRAIDGRPFAGEFVVDDPQRRLDLWKPRLPTGECPPGFLGYAVNMINIDSKNLFCATASGHGLRETLFYNLFYRLQVYRTRADMLLALPLISDGAISLDGGIIRSSGVFSLGSRQDVDVRFPKSSGTSDMPAKYAATEKQIQEMKFRLETLQEDLKREQALLKNAKDTFERKKQEFVKFLADSSSFAIQAIKFHFESHLYLAEVAVFPAMESDMSHLSYFHCVRCKQHGKSSPQDDFGNLPPKVLGLSKNATRDEIKEAFRNLAVKYHPDKHSQSSNTVRENATLRFKQVSEAYEILSDDRKRANYDIRYSATNNKNYYSNNSRAGGYGKQYNNYGYGYGYGYEYKRPGSSSSNVGDGFVSKLEIALRFLTTRAFLLNAAFAGSGRFCSIWKNVENITVDKKLEVNEILLTAFRAYNARICPWQFIQCSGCFVLEKSVLFCIFITENFIGRKVLHVVGWIILGSNLAGCDVWNALLGGMFVIDKSKEAIWSMHNSGKSFEAAIESIEKARARKD</sequence>
<reference evidence="3 4" key="1">
    <citation type="submission" date="2024-05" db="EMBL/GenBank/DDBJ databases">
        <title>Haplotype-resolved chromosome-level genome assembly of Huyou (Citrus changshanensis).</title>
        <authorList>
            <person name="Miao C."/>
            <person name="Chen W."/>
            <person name="Wu Y."/>
            <person name="Wang L."/>
            <person name="Zhao S."/>
            <person name="Grierson D."/>
            <person name="Xu C."/>
            <person name="Chen K."/>
        </authorList>
    </citation>
    <scope>NUCLEOTIDE SEQUENCE [LARGE SCALE GENOMIC DNA]</scope>
    <source>
        <strain evidence="3">01-14</strain>
        <tissue evidence="3">Leaf</tissue>
    </source>
</reference>
<organism evidence="3 4">
    <name type="scientific">Citrus x changshan-huyou</name>
    <dbReference type="NCBI Taxonomy" id="2935761"/>
    <lineage>
        <taxon>Eukaryota</taxon>
        <taxon>Viridiplantae</taxon>
        <taxon>Streptophyta</taxon>
        <taxon>Embryophyta</taxon>
        <taxon>Tracheophyta</taxon>
        <taxon>Spermatophyta</taxon>
        <taxon>Magnoliopsida</taxon>
        <taxon>eudicotyledons</taxon>
        <taxon>Gunneridae</taxon>
        <taxon>Pentapetalae</taxon>
        <taxon>rosids</taxon>
        <taxon>malvids</taxon>
        <taxon>Sapindales</taxon>
        <taxon>Rutaceae</taxon>
        <taxon>Aurantioideae</taxon>
        <taxon>Citrus</taxon>
    </lineage>
</organism>
<comment type="caution">
    <text evidence="3">The sequence shown here is derived from an EMBL/GenBank/DDBJ whole genome shotgun (WGS) entry which is preliminary data.</text>
</comment>
<dbReference type="PROSITE" id="PS50076">
    <property type="entry name" value="DNAJ_2"/>
    <property type="match status" value="1"/>
</dbReference>
<dbReference type="AlphaFoldDB" id="A0AAP0M365"/>
<dbReference type="InterPro" id="IPR036869">
    <property type="entry name" value="J_dom_sf"/>
</dbReference>
<evidence type="ECO:0000256" key="1">
    <source>
        <dbReference type="SAM" id="Coils"/>
    </source>
</evidence>
<gene>
    <name evidence="3" type="ORF">WN944_004459</name>
</gene>
<dbReference type="SUPFAM" id="SSF46565">
    <property type="entry name" value="Chaperone J-domain"/>
    <property type="match status" value="1"/>
</dbReference>
<dbReference type="CDD" id="cd06257">
    <property type="entry name" value="DnaJ"/>
    <property type="match status" value="1"/>
</dbReference>
<dbReference type="Proteomes" id="UP001428341">
    <property type="component" value="Unassembled WGS sequence"/>
</dbReference>
<dbReference type="PROSITE" id="PS00636">
    <property type="entry name" value="DNAJ_1"/>
    <property type="match status" value="1"/>
</dbReference>
<keyword evidence="4" id="KW-1185">Reference proteome</keyword>